<dbReference type="PANTHER" id="PTHR43155">
    <property type="entry name" value="CYCLIC DI-GMP PHOSPHODIESTERASE PA4108-RELATED"/>
    <property type="match status" value="1"/>
</dbReference>
<reference evidence="2 3" key="1">
    <citation type="submission" date="2017-04" db="EMBL/GenBank/DDBJ databases">
        <authorList>
            <person name="Afonso C.L."/>
            <person name="Miller P.J."/>
            <person name="Scott M.A."/>
            <person name="Spackman E."/>
            <person name="Goraichik I."/>
            <person name="Dimitrov K.M."/>
            <person name="Suarez D.L."/>
            <person name="Swayne D.E."/>
        </authorList>
    </citation>
    <scope>NUCLEOTIDE SEQUENCE [LARGE SCALE GENOMIC DNA]</scope>
    <source>
        <strain evidence="2 3">DSM 12555</strain>
    </source>
</reference>
<evidence type="ECO:0000259" key="1">
    <source>
        <dbReference type="PROSITE" id="PS51832"/>
    </source>
</evidence>
<proteinExistence type="predicted"/>
<name>A0A1W1X4G5_9CLOT</name>
<dbReference type="PANTHER" id="PTHR43155:SF2">
    <property type="entry name" value="CYCLIC DI-GMP PHOSPHODIESTERASE PA4108"/>
    <property type="match status" value="1"/>
</dbReference>
<evidence type="ECO:0000313" key="2">
    <source>
        <dbReference type="EMBL" id="SMC18859.1"/>
    </source>
</evidence>
<protein>
    <submittedName>
        <fullName evidence="2">HD-GYP domain, c-di-GMP phosphodiesterase class II (Or its inactivated variant)</fullName>
    </submittedName>
</protein>
<gene>
    <name evidence="2" type="ORF">SAMN02745134_00686</name>
</gene>
<dbReference type="EMBL" id="FWXH01000002">
    <property type="protein sequence ID" value="SMC18859.1"/>
    <property type="molecule type" value="Genomic_DNA"/>
</dbReference>
<accession>A0A1W1X4G5</accession>
<organism evidence="2 3">
    <name type="scientific">Clostridium acidisoli DSM 12555</name>
    <dbReference type="NCBI Taxonomy" id="1121291"/>
    <lineage>
        <taxon>Bacteria</taxon>
        <taxon>Bacillati</taxon>
        <taxon>Bacillota</taxon>
        <taxon>Clostridia</taxon>
        <taxon>Eubacteriales</taxon>
        <taxon>Clostridiaceae</taxon>
        <taxon>Clostridium</taxon>
    </lineage>
</organism>
<evidence type="ECO:0000313" key="3">
    <source>
        <dbReference type="Proteomes" id="UP000192468"/>
    </source>
</evidence>
<dbReference type="PROSITE" id="PS51832">
    <property type="entry name" value="HD_GYP"/>
    <property type="match status" value="1"/>
</dbReference>
<dbReference type="AlphaFoldDB" id="A0A1W1X4G5"/>
<dbReference type="RefSeq" id="WP_084113856.1">
    <property type="nucleotide sequence ID" value="NZ_FWXH01000002.1"/>
</dbReference>
<dbReference type="SMART" id="SM00471">
    <property type="entry name" value="HDc"/>
    <property type="match status" value="1"/>
</dbReference>
<dbReference type="Pfam" id="PF13487">
    <property type="entry name" value="HD_5"/>
    <property type="match status" value="1"/>
</dbReference>
<keyword evidence="3" id="KW-1185">Reference proteome</keyword>
<dbReference type="SUPFAM" id="SSF109604">
    <property type="entry name" value="HD-domain/PDEase-like"/>
    <property type="match status" value="1"/>
</dbReference>
<dbReference type="Gene3D" id="1.10.3210.10">
    <property type="entry name" value="Hypothetical protein af1432"/>
    <property type="match status" value="1"/>
</dbReference>
<dbReference type="Proteomes" id="UP000192468">
    <property type="component" value="Unassembled WGS sequence"/>
</dbReference>
<dbReference type="STRING" id="1121291.SAMN02745134_00686"/>
<sequence>MLLDKKFMPIDKLEVGMIITSDINFQGRLLLAKNSPITEGTIKILKQNYIVDKVEIYFENDSKEDISFKMATLESLETAFTEFSSNLEHIFSTINNIKVNGIDELRSFSKKIQDEFVTTKTVVRDMIFYNCADHDIYRHSVNVSAISFILGKWLGFNETEINLLTYSAMLHDYGKLKMGSNILNKKEPLTYNENKILRSHPIKGYDFIKSIPYLDTSVSLGVLMHHERMDGSGYPLGISGNKIHKFSKVIAIADLFDNIVSNNYSKKVSSPFEALKIIHDDSLTKLDTTYCNMFLNHVINYCAGEDVMLNDGSSCKIIKVDIDDLSNPLLLHNGKLLDLKEEKNLYVKNFISDDLLKAK</sequence>
<dbReference type="InterPro" id="IPR037522">
    <property type="entry name" value="HD_GYP_dom"/>
</dbReference>
<feature type="domain" description="HD-GYP" evidence="1">
    <location>
        <begin position="114"/>
        <end position="310"/>
    </location>
</feature>
<dbReference type="CDD" id="cd00077">
    <property type="entry name" value="HDc"/>
    <property type="match status" value="1"/>
</dbReference>
<dbReference type="InterPro" id="IPR003607">
    <property type="entry name" value="HD/PDEase_dom"/>
</dbReference>
<dbReference type="OrthoDB" id="9804747at2"/>